<dbReference type="GO" id="GO:0003676">
    <property type="term" value="F:nucleic acid binding"/>
    <property type="evidence" value="ECO:0007669"/>
    <property type="project" value="InterPro"/>
</dbReference>
<gene>
    <name evidence="2" type="ORF">WKI299_LOCUS15664</name>
</gene>
<evidence type="ECO:0000313" key="3">
    <source>
        <dbReference type="Proteomes" id="UP000663856"/>
    </source>
</evidence>
<dbReference type="AlphaFoldDB" id="A0A816S8N4"/>
<proteinExistence type="predicted"/>
<reference evidence="2" key="1">
    <citation type="submission" date="2021-02" db="EMBL/GenBank/DDBJ databases">
        <authorList>
            <person name="Nowell W R."/>
        </authorList>
    </citation>
    <scope>NUCLEOTIDE SEQUENCE</scope>
</reference>
<dbReference type="InterPro" id="IPR004875">
    <property type="entry name" value="DDE_SF_endonuclease_dom"/>
</dbReference>
<evidence type="ECO:0000313" key="2">
    <source>
        <dbReference type="EMBL" id="CAF2078594.1"/>
    </source>
</evidence>
<evidence type="ECO:0000259" key="1">
    <source>
        <dbReference type="Pfam" id="PF03184"/>
    </source>
</evidence>
<dbReference type="EMBL" id="CAJNRF010006116">
    <property type="protein sequence ID" value="CAF2078594.1"/>
    <property type="molecule type" value="Genomic_DNA"/>
</dbReference>
<dbReference type="Pfam" id="PF03184">
    <property type="entry name" value="DDE_1"/>
    <property type="match status" value="1"/>
</dbReference>
<sequence length="201" mass="22886">MDQGVIRAFKVYYRRHLVKHIITSAGVAVTADDINITALDVVYWIQGACEAVSETTIRTHSNQPVLKSYEIISAEDKLIEELDRVLRHLTIGGKPMSGYDIICGEMRERKFEKHFSFFTFHCFESIDDNASSFNEWNDSNDKLLVINGIINDDGDSNEDQLNDGVPSEDPPSLSECLDLVRRLRSFSTMQKPELHSFIIEL</sequence>
<name>A0A816S8N4_9BILA</name>
<feature type="domain" description="DDE-1" evidence="1">
    <location>
        <begin position="1"/>
        <end position="59"/>
    </location>
</feature>
<accession>A0A816S8N4</accession>
<organism evidence="2 3">
    <name type="scientific">Rotaria magnacalcarata</name>
    <dbReference type="NCBI Taxonomy" id="392030"/>
    <lineage>
        <taxon>Eukaryota</taxon>
        <taxon>Metazoa</taxon>
        <taxon>Spiralia</taxon>
        <taxon>Gnathifera</taxon>
        <taxon>Rotifera</taxon>
        <taxon>Eurotatoria</taxon>
        <taxon>Bdelloidea</taxon>
        <taxon>Philodinida</taxon>
        <taxon>Philodinidae</taxon>
        <taxon>Rotaria</taxon>
    </lineage>
</organism>
<protein>
    <recommendedName>
        <fullName evidence="1">DDE-1 domain-containing protein</fullName>
    </recommendedName>
</protein>
<comment type="caution">
    <text evidence="2">The sequence shown here is derived from an EMBL/GenBank/DDBJ whole genome shotgun (WGS) entry which is preliminary data.</text>
</comment>
<dbReference type="Proteomes" id="UP000663856">
    <property type="component" value="Unassembled WGS sequence"/>
</dbReference>